<feature type="signal peptide" evidence="1">
    <location>
        <begin position="1"/>
        <end position="20"/>
    </location>
</feature>
<keyword evidence="1" id="KW-0697">Rotamase</keyword>
<feature type="chain" id="PRO_5038163024" description="Peptidyl-prolyl cis-trans isomerase" evidence="1">
    <location>
        <begin position="21"/>
        <end position="249"/>
    </location>
</feature>
<dbReference type="InterPro" id="IPR020892">
    <property type="entry name" value="Cyclophilin-type_PPIase_CS"/>
</dbReference>
<dbReference type="PROSITE" id="PS51257">
    <property type="entry name" value="PROKAR_LIPOPROTEIN"/>
    <property type="match status" value="1"/>
</dbReference>
<proteinExistence type="inferred from homology"/>
<name>A0A918C0R1_9DEIO</name>
<reference evidence="3" key="2">
    <citation type="submission" date="2020-09" db="EMBL/GenBank/DDBJ databases">
        <authorList>
            <person name="Sun Q."/>
            <person name="Ohkuma M."/>
        </authorList>
    </citation>
    <scope>NUCLEOTIDE SEQUENCE</scope>
    <source>
        <strain evidence="3">JCM 31311</strain>
    </source>
</reference>
<dbReference type="GO" id="GO:0003755">
    <property type="term" value="F:peptidyl-prolyl cis-trans isomerase activity"/>
    <property type="evidence" value="ECO:0007669"/>
    <property type="project" value="UniProtKB-UniRule"/>
</dbReference>
<comment type="function">
    <text evidence="1">PPIases accelerate the folding of proteins. It catalyzes the cis-trans isomerization of proline imidic peptide bonds in oligopeptides.</text>
</comment>
<accession>A0A918C0R1</accession>
<reference evidence="3" key="1">
    <citation type="journal article" date="2014" name="Int. J. Syst. Evol. Microbiol.">
        <title>Complete genome sequence of Corynebacterium casei LMG S-19264T (=DSM 44701T), isolated from a smear-ripened cheese.</title>
        <authorList>
            <consortium name="US DOE Joint Genome Institute (JGI-PGF)"/>
            <person name="Walter F."/>
            <person name="Albersmeier A."/>
            <person name="Kalinowski J."/>
            <person name="Ruckert C."/>
        </authorList>
    </citation>
    <scope>NUCLEOTIDE SEQUENCE</scope>
    <source>
        <strain evidence="3">JCM 31311</strain>
    </source>
</reference>
<dbReference type="PANTHER" id="PTHR45625">
    <property type="entry name" value="PEPTIDYL-PROLYL CIS-TRANS ISOMERASE-RELATED"/>
    <property type="match status" value="1"/>
</dbReference>
<comment type="caution">
    <text evidence="3">The sequence shown here is derived from an EMBL/GenBank/DDBJ whole genome shotgun (WGS) entry which is preliminary data.</text>
</comment>
<keyword evidence="1" id="KW-0732">Signal</keyword>
<dbReference type="RefSeq" id="WP_189088681.1">
    <property type="nucleotide sequence ID" value="NZ_BMQL01000004.1"/>
</dbReference>
<protein>
    <recommendedName>
        <fullName evidence="1">Peptidyl-prolyl cis-trans isomerase</fullName>
        <shortName evidence="1">PPIase</shortName>
        <ecNumber evidence="1">5.2.1.8</ecNumber>
    </recommendedName>
</protein>
<dbReference type="CDD" id="cd00317">
    <property type="entry name" value="cyclophilin"/>
    <property type="match status" value="1"/>
</dbReference>
<evidence type="ECO:0000256" key="1">
    <source>
        <dbReference type="RuleBase" id="RU363019"/>
    </source>
</evidence>
<dbReference type="GO" id="GO:0006457">
    <property type="term" value="P:protein folding"/>
    <property type="evidence" value="ECO:0007669"/>
    <property type="project" value="InterPro"/>
</dbReference>
<dbReference type="PROSITE" id="PS50072">
    <property type="entry name" value="CSA_PPIASE_2"/>
    <property type="match status" value="1"/>
</dbReference>
<dbReference type="InterPro" id="IPR044666">
    <property type="entry name" value="Cyclophilin_A-like"/>
</dbReference>
<dbReference type="Gene3D" id="2.40.100.10">
    <property type="entry name" value="Cyclophilin-like"/>
    <property type="match status" value="1"/>
</dbReference>
<gene>
    <name evidence="3" type="ORF">GCM10008957_12880</name>
</gene>
<dbReference type="AlphaFoldDB" id="A0A918C0R1"/>
<keyword evidence="4" id="KW-1185">Reference proteome</keyword>
<dbReference type="EC" id="5.2.1.8" evidence="1"/>
<dbReference type="PRINTS" id="PR00153">
    <property type="entry name" value="CSAPPISMRASE"/>
</dbReference>
<evidence type="ECO:0000313" key="4">
    <source>
        <dbReference type="Proteomes" id="UP000603865"/>
    </source>
</evidence>
<keyword evidence="1" id="KW-0413">Isomerase</keyword>
<dbReference type="EMBL" id="BMQL01000004">
    <property type="protein sequence ID" value="GGR01322.1"/>
    <property type="molecule type" value="Genomic_DNA"/>
</dbReference>
<comment type="catalytic activity">
    <reaction evidence="1">
        <text>[protein]-peptidylproline (omega=180) = [protein]-peptidylproline (omega=0)</text>
        <dbReference type="Rhea" id="RHEA:16237"/>
        <dbReference type="Rhea" id="RHEA-COMP:10747"/>
        <dbReference type="Rhea" id="RHEA-COMP:10748"/>
        <dbReference type="ChEBI" id="CHEBI:83833"/>
        <dbReference type="ChEBI" id="CHEBI:83834"/>
        <dbReference type="EC" id="5.2.1.8"/>
    </reaction>
</comment>
<dbReference type="InterPro" id="IPR002130">
    <property type="entry name" value="Cyclophilin-type_PPIase_dom"/>
</dbReference>
<organism evidence="3 4">
    <name type="scientific">Deinococcus ruber</name>
    <dbReference type="NCBI Taxonomy" id="1848197"/>
    <lineage>
        <taxon>Bacteria</taxon>
        <taxon>Thermotogati</taxon>
        <taxon>Deinococcota</taxon>
        <taxon>Deinococci</taxon>
        <taxon>Deinococcales</taxon>
        <taxon>Deinococcaceae</taxon>
        <taxon>Deinococcus</taxon>
    </lineage>
</organism>
<evidence type="ECO:0000313" key="3">
    <source>
        <dbReference type="EMBL" id="GGR01322.1"/>
    </source>
</evidence>
<dbReference type="PANTHER" id="PTHR45625:SF16">
    <property type="entry name" value="PEPTIDYL-PROLYL CIS-TRANS ISOMERASE"/>
    <property type="match status" value="1"/>
</dbReference>
<dbReference type="Pfam" id="PF00160">
    <property type="entry name" value="Pro_isomerase"/>
    <property type="match status" value="1"/>
</dbReference>
<feature type="domain" description="PPIase cyclophilin-type" evidence="2">
    <location>
        <begin position="105"/>
        <end position="247"/>
    </location>
</feature>
<dbReference type="Proteomes" id="UP000603865">
    <property type="component" value="Unassembled WGS sequence"/>
</dbReference>
<evidence type="ECO:0000259" key="2">
    <source>
        <dbReference type="PROSITE" id="PS50072"/>
    </source>
</evidence>
<dbReference type="InterPro" id="IPR029000">
    <property type="entry name" value="Cyclophilin-like_dom_sf"/>
</dbReference>
<comment type="similarity">
    <text evidence="1">Belongs to the cyclophilin-type PPIase family.</text>
</comment>
<dbReference type="SUPFAM" id="SSF50891">
    <property type="entry name" value="Cyclophilin-like"/>
    <property type="match status" value="1"/>
</dbReference>
<sequence>MRPLALLVALSLGLAACAPAQTTSKQVVIPATGAEKTLPVTPAQLSFTPPAPAPVAAPVTPAAAPAQTWTALPYLADKPAASYPKPGNVIDPARRYRAVMTTSKGAVTIELNAVVAPLAVNSFVFLALNHFYDGLTFHRVIAGFVAQGGDPTGTGAGGPGYQFTTETSPFAKFDSAGMLGMARSASRDSNGSQFFITLAPVDSLSGNYTVFGKVVSGQDAVNALTKTENGSAKPDTIQSVSIQVLGAAK</sequence>
<dbReference type="PROSITE" id="PS00170">
    <property type="entry name" value="CSA_PPIASE_1"/>
    <property type="match status" value="1"/>
</dbReference>